<reference evidence="1 2" key="1">
    <citation type="submission" date="2017-03" db="EMBL/GenBank/DDBJ databases">
        <title>Genome comparison of Photorhabdus luminescens strain 0813-124 phase variants.</title>
        <authorList>
            <person name="Chien C.-C."/>
            <person name="Chen W.-J."/>
            <person name="Shih M.-C."/>
            <person name="Hsieh F.-C."/>
        </authorList>
    </citation>
    <scope>NUCLEOTIDE SEQUENCE [LARGE SCALE GENOMIC DNA]</scope>
    <source>
        <strain evidence="1 2">0813-124 phase II</strain>
    </source>
</reference>
<dbReference type="Proteomes" id="UP000693715">
    <property type="component" value="Chromosome"/>
</dbReference>
<sequence length="163" mass="18901">MNALDIQIAADKTKYESLIVELTALIEEVAPLFNVENGEVISSDALKATLLDTYHHYDHNISMRFMKRSLNTIKVIGPAAVLELRKIVDEFNDRFPRDDLRVPFINKCDNDLLMKLYENDLIEIDTYNKEVITLTASGSFMIDDYYEMRRIFIRATGELFKEI</sequence>
<organism evidence="1 2">
    <name type="scientific">Photorhabdus akhurstii</name>
    <dbReference type="NCBI Taxonomy" id="171438"/>
    <lineage>
        <taxon>Bacteria</taxon>
        <taxon>Pseudomonadati</taxon>
        <taxon>Pseudomonadota</taxon>
        <taxon>Gammaproteobacteria</taxon>
        <taxon>Enterobacterales</taxon>
        <taxon>Morganellaceae</taxon>
        <taxon>Photorhabdus</taxon>
    </lineage>
</organism>
<name>A0ABX8LXX8_9GAMM</name>
<protein>
    <submittedName>
        <fullName evidence="1">Uncharacterized protein</fullName>
    </submittedName>
</protein>
<dbReference type="EMBL" id="CP020335">
    <property type="protein sequence ID" value="QXF35206.1"/>
    <property type="molecule type" value="Genomic_DNA"/>
</dbReference>
<gene>
    <name evidence="1" type="ORF">B0X70_20015</name>
</gene>
<accession>A0ABX8LXX8</accession>
<evidence type="ECO:0000313" key="1">
    <source>
        <dbReference type="EMBL" id="QXF35206.1"/>
    </source>
</evidence>
<evidence type="ECO:0000313" key="2">
    <source>
        <dbReference type="Proteomes" id="UP000693715"/>
    </source>
</evidence>
<proteinExistence type="predicted"/>
<dbReference type="RefSeq" id="WP_217470194.1">
    <property type="nucleotide sequence ID" value="NZ_CP020335.1"/>
</dbReference>
<keyword evidence="2" id="KW-1185">Reference proteome</keyword>